<evidence type="ECO:0000313" key="2">
    <source>
        <dbReference type="EMBL" id="MDI9860507.1"/>
    </source>
</evidence>
<dbReference type="Proteomes" id="UP001236507">
    <property type="component" value="Unassembled WGS sequence"/>
</dbReference>
<keyword evidence="3" id="KW-1185">Reference proteome</keyword>
<dbReference type="EMBL" id="JASHIF010000011">
    <property type="protein sequence ID" value="MDI9860507.1"/>
    <property type="molecule type" value="Genomic_DNA"/>
</dbReference>
<evidence type="ECO:0008006" key="4">
    <source>
        <dbReference type="Google" id="ProtNLM"/>
    </source>
</evidence>
<keyword evidence="1" id="KW-0732">Signal</keyword>
<protein>
    <recommendedName>
        <fullName evidence="4">Type 1 periplasmic binding fold superfamily protein</fullName>
    </recommendedName>
</protein>
<comment type="caution">
    <text evidence="2">The sequence shown here is derived from an EMBL/GenBank/DDBJ whole genome shotgun (WGS) entry which is preliminary data.</text>
</comment>
<dbReference type="PROSITE" id="PS51257">
    <property type="entry name" value="PROKAR_LIPOPROTEIN"/>
    <property type="match status" value="1"/>
</dbReference>
<feature type="signal peptide" evidence="1">
    <location>
        <begin position="1"/>
        <end position="26"/>
    </location>
</feature>
<name>A0ABT6YA96_9BACT</name>
<organism evidence="2 3">
    <name type="scientific">Flectobacillus roseus</name>
    <dbReference type="NCBI Taxonomy" id="502259"/>
    <lineage>
        <taxon>Bacteria</taxon>
        <taxon>Pseudomonadati</taxon>
        <taxon>Bacteroidota</taxon>
        <taxon>Cytophagia</taxon>
        <taxon>Cytophagales</taxon>
        <taxon>Flectobacillaceae</taxon>
        <taxon>Flectobacillus</taxon>
    </lineage>
</organism>
<reference evidence="2 3" key="1">
    <citation type="submission" date="2023-05" db="EMBL/GenBank/DDBJ databases">
        <title>Novel species of genus Flectobacillus isolated from stream in China.</title>
        <authorList>
            <person name="Lu H."/>
        </authorList>
    </citation>
    <scope>NUCLEOTIDE SEQUENCE [LARGE SCALE GENOMIC DNA]</scope>
    <source>
        <strain evidence="2 3">KCTC 42575</strain>
    </source>
</reference>
<sequence length="184" mass="19765">MKNLRKSLTILALAFAVITVSSCKKDAPDPVQDSENLTTLKLNFTSGGVTKTFAFKDIDGIGGNAPVVDNISLDANKTYSVTVQVLDESKSPAEDITSEIETESFEHLFVYTPTPSNLLTITRTDKDNRNLEVGLKASAVTTNAGTGTLRVVLYHQPPQNGVPIKDGTAKGSTDFDAQFNVTIK</sequence>
<evidence type="ECO:0000256" key="1">
    <source>
        <dbReference type="SAM" id="SignalP"/>
    </source>
</evidence>
<evidence type="ECO:0000313" key="3">
    <source>
        <dbReference type="Proteomes" id="UP001236507"/>
    </source>
</evidence>
<accession>A0ABT6YA96</accession>
<gene>
    <name evidence="2" type="ORF">QM524_14935</name>
</gene>
<dbReference type="RefSeq" id="WP_283345193.1">
    <property type="nucleotide sequence ID" value="NZ_JASHIF010000011.1"/>
</dbReference>
<proteinExistence type="predicted"/>
<feature type="chain" id="PRO_5046115732" description="Type 1 periplasmic binding fold superfamily protein" evidence="1">
    <location>
        <begin position="27"/>
        <end position="184"/>
    </location>
</feature>